<dbReference type="SUPFAM" id="SSF82866">
    <property type="entry name" value="Multidrug efflux transporter AcrB transmembrane domain"/>
    <property type="match status" value="2"/>
</dbReference>
<keyword evidence="2" id="KW-1133">Transmembrane helix</keyword>
<dbReference type="Proteomes" id="UP001568358">
    <property type="component" value="Unassembled WGS sequence"/>
</dbReference>
<dbReference type="Gene3D" id="3.30.2090.10">
    <property type="entry name" value="Multidrug efflux transporter AcrB TolC docking domain, DN and DC subdomains"/>
    <property type="match status" value="2"/>
</dbReference>
<feature type="transmembrane region" description="Helical" evidence="2">
    <location>
        <begin position="880"/>
        <end position="904"/>
    </location>
</feature>
<dbReference type="InterPro" id="IPR027463">
    <property type="entry name" value="AcrB_DN_DC_subdom"/>
</dbReference>
<dbReference type="GO" id="GO:0005886">
    <property type="term" value="C:plasma membrane"/>
    <property type="evidence" value="ECO:0007669"/>
    <property type="project" value="TreeGrafter"/>
</dbReference>
<reference evidence="3 6" key="2">
    <citation type="submission" date="2024-07" db="EMBL/GenBank/DDBJ databases">
        <title>Active virus-host system and metabolic interactions in a Lokiarchaeon culture.</title>
        <authorList>
            <person name="Ponce Toledo R.I."/>
            <person name="Rodrigues Oliveira T."/>
            <person name="Schleper C."/>
        </authorList>
    </citation>
    <scope>NUCLEOTIDE SEQUENCE [LARGE SCALE GENOMIC DNA]</scope>
    <source>
        <strain evidence="3 6">B35</strain>
    </source>
</reference>
<gene>
    <name evidence="3" type="ORF">AB2Z07_08380</name>
    <name evidence="4" type="ORF">SAMN05660830_01671</name>
</gene>
<feature type="transmembrane region" description="Helical" evidence="2">
    <location>
        <begin position="910"/>
        <end position="931"/>
    </location>
</feature>
<feature type="transmembrane region" description="Helical" evidence="2">
    <location>
        <begin position="952"/>
        <end position="976"/>
    </location>
</feature>
<dbReference type="Pfam" id="PF00873">
    <property type="entry name" value="ACR_tran"/>
    <property type="match status" value="1"/>
</dbReference>
<dbReference type="InterPro" id="IPR001036">
    <property type="entry name" value="Acrflvin-R"/>
</dbReference>
<keyword evidence="2" id="KW-0472">Membrane</keyword>
<dbReference type="RefSeq" id="WP_020000366.1">
    <property type="nucleotide sequence ID" value="NZ_CP192219.1"/>
</dbReference>
<dbReference type="AlphaFoldDB" id="A0A8G2C9K2"/>
<keyword evidence="6" id="KW-1185">Reference proteome</keyword>
<feature type="transmembrane region" description="Helical" evidence="2">
    <location>
        <begin position="12"/>
        <end position="32"/>
    </location>
</feature>
<dbReference type="EMBL" id="FQZR01000003">
    <property type="protein sequence ID" value="SHJ11022.1"/>
    <property type="molecule type" value="Genomic_DNA"/>
</dbReference>
<evidence type="ECO:0000256" key="1">
    <source>
        <dbReference type="SAM" id="MobiDB-lite"/>
    </source>
</evidence>
<evidence type="ECO:0000313" key="5">
    <source>
        <dbReference type="Proteomes" id="UP000184001"/>
    </source>
</evidence>
<proteinExistence type="predicted"/>
<evidence type="ECO:0000256" key="2">
    <source>
        <dbReference type="SAM" id="Phobius"/>
    </source>
</evidence>
<dbReference type="Gene3D" id="3.30.70.1320">
    <property type="entry name" value="Multidrug efflux transporter AcrB pore domain like"/>
    <property type="match status" value="1"/>
</dbReference>
<dbReference type="Gene3D" id="3.30.70.1430">
    <property type="entry name" value="Multidrug efflux transporter AcrB pore domain"/>
    <property type="match status" value="2"/>
</dbReference>
<evidence type="ECO:0000313" key="4">
    <source>
        <dbReference type="EMBL" id="SHJ11022.1"/>
    </source>
</evidence>
<feature type="transmembrane region" description="Helical" evidence="2">
    <location>
        <begin position="996"/>
        <end position="1021"/>
    </location>
</feature>
<evidence type="ECO:0000313" key="3">
    <source>
        <dbReference type="EMBL" id="MEZ6853543.1"/>
    </source>
</evidence>
<dbReference type="PANTHER" id="PTHR32063">
    <property type="match status" value="1"/>
</dbReference>
<comment type="caution">
    <text evidence="4">The sequence shown here is derived from an EMBL/GenBank/DDBJ whole genome shotgun (WGS) entry which is preliminary data.</text>
</comment>
<dbReference type="Gene3D" id="1.20.1640.10">
    <property type="entry name" value="Multidrug efflux transporter AcrB transmembrane domain"/>
    <property type="match status" value="2"/>
</dbReference>
<dbReference type="PANTHER" id="PTHR32063:SF24">
    <property type="entry name" value="CATION EFFLUX SYSTEM (ACRB_ACRD_ACRF FAMILY)"/>
    <property type="match status" value="1"/>
</dbReference>
<sequence length="1068" mass="116837">MILNEVALKRQSVVFVLLWLIILAGLSSYFALPREAEPDITIPYVFVNTAYEGVAPEDIEKLVTIPLERKLKGLADVEELRSTSLDGESSIAIKFLPSVIIDDALQKVRDKVDQAKGDLPSDLEDDPLVSEANFSDMPTMQVVLSGPFSLKRLKVFAEDLEDKLESVPGVLDARLIGGLEREIHVEFDLDRIGAYNVPFSALVDSVQKGNVNMPGGSMNIGDARYQVRVPEDFQSPSEINNIVAFVRDGKPVYLRDIATIKDHYKDPVTRSRMNGQNAVTLQIIKRSGENIIKVNKGVTVALEEAKTFLPPTLCLDVVGDRADDVRSMVSDLENNILTGLVLVLAIVFFFIGGCSAFFVSIAIPLSMLITFVLLRMLDITLNMVVLFSLILALGMLVDNGIVIVENIYRHMQEGKSRYKAALDGTNEVAWPVITSTLTTVGAFFPMIFWPGIMGEFMSYLPRTVILALFGSLFVALVINPVFSARFQTVSAPDFGEDGEERITGGRRIYLKMLNWSLDHRFIVLAISLVMFFASIFSFGAYGKGVEFFPKTEPARANVNIKAPVGTNLDATDRFMRVVERVGAEYDDVRFVIANTGSGSGGAFGGGGTGTHLGAVTLDFKPIAERSILSSDIINKVRARLTSMITGAEVRVEEEKGGPPTGSAINLEVYGKDMRELGVLVEKIRGIMRDIPGPVDVKDDFVSGKPEVQIRVDKERAALLGLDTYKIAYTIKAAINGVKVGVFREGKDEYDILTKLPESERQSIKALRRITVSGSAGEPIPLTSVASVKLASGLGAINHKDQKRVVTVAANVEGRLANDVIRELNVRLKEMSWPRGYSYTFTGEQEEQRKAQEFLTEAFVATIFLIFLVLVAQFNSMATPFIILTSVLLSLIGVFGGLLICGMPFGVVMTGVGVISLAGVVVNNAIVLIDYFEQLRVRGMNTREALVKAGLTRFRPVLLTAITTILGLLPMAVGVSFDFFTFTFITKSDSTEWWSPMAVAVIFGLFVATMLTLLVVPVLCSLKDGAKARWGKLTNKEAHKQDDADEVLKESIEESEKRKGAVTAPGDAA</sequence>
<dbReference type="Gene3D" id="3.30.70.1440">
    <property type="entry name" value="Multidrug efflux transporter AcrB pore domain"/>
    <property type="match status" value="1"/>
</dbReference>
<feature type="transmembrane region" description="Helical" evidence="2">
    <location>
        <begin position="336"/>
        <end position="363"/>
    </location>
</feature>
<feature type="transmembrane region" description="Helical" evidence="2">
    <location>
        <begin position="853"/>
        <end position="873"/>
    </location>
</feature>
<feature type="region of interest" description="Disordered" evidence="1">
    <location>
        <begin position="1040"/>
        <end position="1068"/>
    </location>
</feature>
<dbReference type="SUPFAM" id="SSF82714">
    <property type="entry name" value="Multidrug efflux transporter AcrB TolC docking domain, DN and DC subdomains"/>
    <property type="match status" value="2"/>
</dbReference>
<keyword evidence="2" id="KW-0812">Transmembrane</keyword>
<dbReference type="SUPFAM" id="SSF82693">
    <property type="entry name" value="Multidrug efflux transporter AcrB pore domain, PN1, PN2, PC1 and PC2 subdomains"/>
    <property type="match status" value="3"/>
</dbReference>
<evidence type="ECO:0000313" key="6">
    <source>
        <dbReference type="Proteomes" id="UP001568358"/>
    </source>
</evidence>
<name>A0A8G2C9K2_9BACT</name>
<dbReference type="Proteomes" id="UP000184001">
    <property type="component" value="Unassembled WGS sequence"/>
</dbReference>
<protein>
    <submittedName>
        <fullName evidence="3">Efflux RND transporter permease subunit</fullName>
    </submittedName>
    <submittedName>
        <fullName evidence="4">Heavy metal efflux pump, CzcA family</fullName>
    </submittedName>
</protein>
<dbReference type="EMBL" id="JBFSOO010000005">
    <property type="protein sequence ID" value="MEZ6853543.1"/>
    <property type="molecule type" value="Genomic_DNA"/>
</dbReference>
<dbReference type="GO" id="GO:0042910">
    <property type="term" value="F:xenobiotic transmembrane transporter activity"/>
    <property type="evidence" value="ECO:0007669"/>
    <property type="project" value="TreeGrafter"/>
</dbReference>
<feature type="transmembrane region" description="Helical" evidence="2">
    <location>
        <begin position="521"/>
        <end position="541"/>
    </location>
</feature>
<organism evidence="4 5">
    <name type="scientific">Halodesulfovibrio aestuarii</name>
    <dbReference type="NCBI Taxonomy" id="126333"/>
    <lineage>
        <taxon>Bacteria</taxon>
        <taxon>Pseudomonadati</taxon>
        <taxon>Thermodesulfobacteriota</taxon>
        <taxon>Desulfovibrionia</taxon>
        <taxon>Desulfovibrionales</taxon>
        <taxon>Desulfovibrionaceae</taxon>
        <taxon>Halodesulfovibrio</taxon>
    </lineage>
</organism>
<reference evidence="4 5" key="1">
    <citation type="submission" date="2016-11" db="EMBL/GenBank/DDBJ databases">
        <authorList>
            <person name="Varghese N."/>
            <person name="Submissions S."/>
        </authorList>
    </citation>
    <scope>NUCLEOTIDE SEQUENCE [LARGE SCALE GENOMIC DNA]</scope>
    <source>
        <strain evidence="4 5">DSM 17919</strain>
    </source>
</reference>
<accession>A0A8G2C9K2</accession>
<feature type="transmembrane region" description="Helical" evidence="2">
    <location>
        <begin position="464"/>
        <end position="482"/>
    </location>
</feature>
<feature type="transmembrane region" description="Helical" evidence="2">
    <location>
        <begin position="383"/>
        <end position="408"/>
    </location>
</feature>
<feature type="transmembrane region" description="Helical" evidence="2">
    <location>
        <begin position="428"/>
        <end position="452"/>
    </location>
</feature>
<dbReference type="PRINTS" id="PR00702">
    <property type="entry name" value="ACRIFLAVINRP"/>
</dbReference>
<feature type="compositionally biased region" description="Basic and acidic residues" evidence="1">
    <location>
        <begin position="1040"/>
        <end position="1058"/>
    </location>
</feature>